<keyword evidence="3" id="KW-1003">Cell membrane</keyword>
<keyword evidence="5 7" id="KW-1133">Transmembrane helix</keyword>
<feature type="transmembrane region" description="Helical" evidence="7">
    <location>
        <begin position="129"/>
        <end position="150"/>
    </location>
</feature>
<feature type="domain" description="EccD-like transmembrane" evidence="8">
    <location>
        <begin position="103"/>
        <end position="442"/>
    </location>
</feature>
<evidence type="ECO:0000256" key="6">
    <source>
        <dbReference type="ARBA" id="ARBA00023136"/>
    </source>
</evidence>
<evidence type="ECO:0000256" key="7">
    <source>
        <dbReference type="SAM" id="Phobius"/>
    </source>
</evidence>
<dbReference type="Pfam" id="PF08817">
    <property type="entry name" value="YukD"/>
    <property type="match status" value="1"/>
</dbReference>
<feature type="transmembrane region" description="Helical" evidence="7">
    <location>
        <begin position="355"/>
        <end position="373"/>
    </location>
</feature>
<evidence type="ECO:0000259" key="8">
    <source>
        <dbReference type="Pfam" id="PF19053"/>
    </source>
</evidence>
<feature type="transmembrane region" description="Helical" evidence="7">
    <location>
        <begin position="106"/>
        <end position="123"/>
    </location>
</feature>
<sequence length="446" mass="44522">MALPEHVPVATLLPGVVRQAGEQAEPEQPDSPMWALGGWVLRRADGALLDPTRTLSALELRHGETLHLVPRSADWPEPEYDDVVEAIAAGARAHGTPWSGLATRRAGLVGAAVALLLALGLILRAESLSVGAVVAIVMGVVLLILGTVLARAVGDSVAGAVSGAIGVPYLFVGGLLTLAGAGDGLGDLGAPHLLVAGTAALVGAAIGQVGISDGGGVFIAGIVGGAATAAGAALGLTSLDGTQSAAVVLTVLVLMHPALPLLSVRAGKVPIPTIPQTVEDLLRDEAPPPADSVFAAARRGHVILTGLVLGVSLASAVCLALTARAGGVAAPLLSAIAVAALLLRTRAWRTVQMRVPMLVAGGFGAALLFANVAGRMPDLYLLGVIIPGLLIAAGLIAAAALVFSRRGGSPYPGRIADVLDVVLVLAIGPVALAVLGLYGTMLDIKL</sequence>
<accession>A0ABP4VXY7</accession>
<comment type="similarity">
    <text evidence="2">Belongs to the EccD/Snm4 family.</text>
</comment>
<keyword evidence="10" id="KW-1185">Reference proteome</keyword>
<feature type="transmembrane region" description="Helical" evidence="7">
    <location>
        <begin position="415"/>
        <end position="438"/>
    </location>
</feature>
<dbReference type="EMBL" id="BAAALS010000004">
    <property type="protein sequence ID" value="GAA1741469.1"/>
    <property type="molecule type" value="Genomic_DNA"/>
</dbReference>
<evidence type="ECO:0000313" key="9">
    <source>
        <dbReference type="EMBL" id="GAA1741469.1"/>
    </source>
</evidence>
<comment type="subcellular location">
    <subcellularLocation>
        <location evidence="1">Cell membrane</location>
        <topology evidence="1">Multi-pass membrane protein</topology>
    </subcellularLocation>
</comment>
<gene>
    <name evidence="9" type="primary">eccD</name>
    <name evidence="9" type="ORF">GCM10009681_10270</name>
</gene>
<feature type="transmembrane region" description="Helical" evidence="7">
    <location>
        <begin position="379"/>
        <end position="403"/>
    </location>
</feature>
<protein>
    <submittedName>
        <fullName evidence="9">Type VII secretion integral membrane protein EccD</fullName>
    </submittedName>
</protein>
<evidence type="ECO:0000256" key="3">
    <source>
        <dbReference type="ARBA" id="ARBA00022475"/>
    </source>
</evidence>
<feature type="transmembrane region" description="Helical" evidence="7">
    <location>
        <begin position="218"/>
        <end position="239"/>
    </location>
</feature>
<comment type="caution">
    <text evidence="9">The sequence shown here is derived from an EMBL/GenBank/DDBJ whole genome shotgun (WGS) entry which is preliminary data.</text>
</comment>
<dbReference type="InterPro" id="IPR024962">
    <property type="entry name" value="YukD-like"/>
</dbReference>
<keyword evidence="6 7" id="KW-0472">Membrane</keyword>
<proteinExistence type="inferred from homology"/>
<dbReference type="NCBIfam" id="TIGR03920">
    <property type="entry name" value="T7SS_EccD"/>
    <property type="match status" value="1"/>
</dbReference>
<dbReference type="InterPro" id="IPR006707">
    <property type="entry name" value="T7SS_EccD"/>
</dbReference>
<dbReference type="Gene3D" id="3.10.20.90">
    <property type="entry name" value="Phosphatidylinositol 3-kinase Catalytic Subunit, Chain A, domain 1"/>
    <property type="match status" value="1"/>
</dbReference>
<reference evidence="10" key="1">
    <citation type="journal article" date="2019" name="Int. J. Syst. Evol. Microbiol.">
        <title>The Global Catalogue of Microorganisms (GCM) 10K type strain sequencing project: providing services to taxonomists for standard genome sequencing and annotation.</title>
        <authorList>
            <consortium name="The Broad Institute Genomics Platform"/>
            <consortium name="The Broad Institute Genome Sequencing Center for Infectious Disease"/>
            <person name="Wu L."/>
            <person name="Ma J."/>
        </authorList>
    </citation>
    <scope>NUCLEOTIDE SEQUENCE [LARGE SCALE GENOMIC DNA]</scope>
    <source>
        <strain evidence="10">JCM 13249</strain>
    </source>
</reference>
<evidence type="ECO:0000256" key="4">
    <source>
        <dbReference type="ARBA" id="ARBA00022692"/>
    </source>
</evidence>
<dbReference type="InterPro" id="IPR044049">
    <property type="entry name" value="EccD_transm"/>
</dbReference>
<evidence type="ECO:0000313" key="10">
    <source>
        <dbReference type="Proteomes" id="UP001500655"/>
    </source>
</evidence>
<name>A0ABP4VXY7_9ACTN</name>
<dbReference type="Pfam" id="PF19053">
    <property type="entry name" value="EccD"/>
    <property type="match status" value="1"/>
</dbReference>
<feature type="transmembrane region" description="Helical" evidence="7">
    <location>
        <begin position="157"/>
        <end position="181"/>
    </location>
</feature>
<feature type="transmembrane region" description="Helical" evidence="7">
    <location>
        <begin position="302"/>
        <end position="322"/>
    </location>
</feature>
<feature type="transmembrane region" description="Helical" evidence="7">
    <location>
        <begin position="328"/>
        <end position="343"/>
    </location>
</feature>
<dbReference type="PIRSF" id="PIRSF017804">
    <property type="entry name" value="Secretion_EccD1"/>
    <property type="match status" value="1"/>
</dbReference>
<evidence type="ECO:0000256" key="2">
    <source>
        <dbReference type="ARBA" id="ARBA00006162"/>
    </source>
</evidence>
<feature type="transmembrane region" description="Helical" evidence="7">
    <location>
        <begin position="245"/>
        <end position="264"/>
    </location>
</feature>
<organism evidence="9 10">
    <name type="scientific">Luedemannella helvata</name>
    <dbReference type="NCBI Taxonomy" id="349315"/>
    <lineage>
        <taxon>Bacteria</taxon>
        <taxon>Bacillati</taxon>
        <taxon>Actinomycetota</taxon>
        <taxon>Actinomycetes</taxon>
        <taxon>Micromonosporales</taxon>
        <taxon>Micromonosporaceae</taxon>
        <taxon>Luedemannella</taxon>
    </lineage>
</organism>
<dbReference type="Proteomes" id="UP001500655">
    <property type="component" value="Unassembled WGS sequence"/>
</dbReference>
<evidence type="ECO:0000256" key="1">
    <source>
        <dbReference type="ARBA" id="ARBA00004651"/>
    </source>
</evidence>
<keyword evidence="4 7" id="KW-0812">Transmembrane</keyword>
<evidence type="ECO:0000256" key="5">
    <source>
        <dbReference type="ARBA" id="ARBA00022989"/>
    </source>
</evidence>
<feature type="transmembrane region" description="Helical" evidence="7">
    <location>
        <begin position="193"/>
        <end position="211"/>
    </location>
</feature>